<dbReference type="OrthoDB" id="4941431at2759"/>
<name>A0A7C8IS26_9PEZI</name>
<evidence type="ECO:0000313" key="3">
    <source>
        <dbReference type="Proteomes" id="UP000481858"/>
    </source>
</evidence>
<sequence length="158" mass="16700">MKASTIFVSALAAIASAAPTTIAATEKRSVVDLAAFNQFGFANQNLQYFNAINAFNLQAFEQLAAFNNLNILGFQGLFNNNVFDINALLQLQQVALLSQLGGLGIFGNFDLSTLNLAGLNFGVINSIGGFDIGSLIDASLRPQLASVIQQTQLSAVVL</sequence>
<dbReference type="InParanoid" id="A0A7C8IS26"/>
<keyword evidence="3" id="KW-1185">Reference proteome</keyword>
<gene>
    <name evidence="2" type="ORF">GQX73_g2713</name>
</gene>
<reference evidence="2 3" key="1">
    <citation type="submission" date="2019-12" db="EMBL/GenBank/DDBJ databases">
        <title>Draft genome sequence of the ascomycete Xylaria multiplex DSM 110363.</title>
        <authorList>
            <person name="Buettner E."/>
            <person name="Kellner H."/>
        </authorList>
    </citation>
    <scope>NUCLEOTIDE SEQUENCE [LARGE SCALE GENOMIC DNA]</scope>
    <source>
        <strain evidence="2 3">DSM 110363</strain>
    </source>
</reference>
<accession>A0A7C8IS26</accession>
<organism evidence="2 3">
    <name type="scientific">Xylaria multiplex</name>
    <dbReference type="NCBI Taxonomy" id="323545"/>
    <lineage>
        <taxon>Eukaryota</taxon>
        <taxon>Fungi</taxon>
        <taxon>Dikarya</taxon>
        <taxon>Ascomycota</taxon>
        <taxon>Pezizomycotina</taxon>
        <taxon>Sordariomycetes</taxon>
        <taxon>Xylariomycetidae</taxon>
        <taxon>Xylariales</taxon>
        <taxon>Xylariaceae</taxon>
        <taxon>Xylaria</taxon>
    </lineage>
</organism>
<dbReference type="Proteomes" id="UP000481858">
    <property type="component" value="Unassembled WGS sequence"/>
</dbReference>
<keyword evidence="1" id="KW-0732">Signal</keyword>
<evidence type="ECO:0000313" key="2">
    <source>
        <dbReference type="EMBL" id="KAF2970866.1"/>
    </source>
</evidence>
<feature type="chain" id="PRO_5028985515" evidence="1">
    <location>
        <begin position="24"/>
        <end position="158"/>
    </location>
</feature>
<comment type="caution">
    <text evidence="2">The sequence shown here is derived from an EMBL/GenBank/DDBJ whole genome shotgun (WGS) entry which is preliminary data.</text>
</comment>
<evidence type="ECO:0000256" key="1">
    <source>
        <dbReference type="SAM" id="SignalP"/>
    </source>
</evidence>
<feature type="signal peptide" evidence="1">
    <location>
        <begin position="1"/>
        <end position="23"/>
    </location>
</feature>
<dbReference type="EMBL" id="WUBL01000018">
    <property type="protein sequence ID" value="KAF2970866.1"/>
    <property type="molecule type" value="Genomic_DNA"/>
</dbReference>
<protein>
    <submittedName>
        <fullName evidence="2">Uncharacterized protein</fullName>
    </submittedName>
</protein>
<proteinExistence type="predicted"/>
<dbReference type="AlphaFoldDB" id="A0A7C8IS26"/>